<accession>A0A132A800</accession>
<dbReference type="Proteomes" id="UP000616769">
    <property type="component" value="Unassembled WGS sequence"/>
</dbReference>
<evidence type="ECO:0000313" key="3">
    <source>
        <dbReference type="Proteomes" id="UP000616769"/>
    </source>
</evidence>
<proteinExistence type="predicted"/>
<comment type="caution">
    <text evidence="2">The sequence shown here is derived from an EMBL/GenBank/DDBJ whole genome shotgun (WGS) entry which is preliminary data.</text>
</comment>
<feature type="region of interest" description="Disordered" evidence="1">
    <location>
        <begin position="61"/>
        <end position="80"/>
    </location>
</feature>
<reference evidence="2 3" key="1">
    <citation type="journal article" date="2015" name="Parasit. Vectors">
        <title>Draft genome of the scabies mite.</title>
        <authorList>
            <person name="Rider S.D.Jr."/>
            <person name="Morgan M.S."/>
            <person name="Arlian L.G."/>
        </authorList>
    </citation>
    <scope>NUCLEOTIDE SEQUENCE [LARGE SCALE GENOMIC DNA]</scope>
    <source>
        <strain evidence="2">Arlian Lab</strain>
    </source>
</reference>
<feature type="compositionally biased region" description="Polar residues" evidence="1">
    <location>
        <begin position="30"/>
        <end position="42"/>
    </location>
</feature>
<gene>
    <name evidence="2" type="ORF">QR98_0055820</name>
</gene>
<name>A0A132A800_SARSC</name>
<dbReference type="EMBL" id="JXLN01011311">
    <property type="protein sequence ID" value="KPM07098.1"/>
    <property type="molecule type" value="Genomic_DNA"/>
</dbReference>
<sequence>MDRTNQASKSIYGAKLAKRSMMIKTKRMKQSIQKQSKTTIKPGQTREDNHLESIDFIDITGYSDSDENGDENGINRIVASDRTKLDQQQLFASERRFSNGD</sequence>
<evidence type="ECO:0000256" key="1">
    <source>
        <dbReference type="SAM" id="MobiDB-lite"/>
    </source>
</evidence>
<dbReference type="OrthoDB" id="5873264at2759"/>
<organism evidence="2 3">
    <name type="scientific">Sarcoptes scabiei</name>
    <name type="common">Itch mite</name>
    <name type="synonym">Acarus scabiei</name>
    <dbReference type="NCBI Taxonomy" id="52283"/>
    <lineage>
        <taxon>Eukaryota</taxon>
        <taxon>Metazoa</taxon>
        <taxon>Ecdysozoa</taxon>
        <taxon>Arthropoda</taxon>
        <taxon>Chelicerata</taxon>
        <taxon>Arachnida</taxon>
        <taxon>Acari</taxon>
        <taxon>Acariformes</taxon>
        <taxon>Sarcoptiformes</taxon>
        <taxon>Astigmata</taxon>
        <taxon>Psoroptidia</taxon>
        <taxon>Sarcoptoidea</taxon>
        <taxon>Sarcoptidae</taxon>
        <taxon>Sarcoptinae</taxon>
        <taxon>Sarcoptes</taxon>
    </lineage>
</organism>
<dbReference type="VEuPathDB" id="VectorBase:SSCA008926"/>
<protein>
    <submittedName>
        <fullName evidence="2">Uncharacterized protein</fullName>
    </submittedName>
</protein>
<dbReference type="AlphaFoldDB" id="A0A132A800"/>
<evidence type="ECO:0000313" key="2">
    <source>
        <dbReference type="EMBL" id="KPM07098.1"/>
    </source>
</evidence>
<feature type="region of interest" description="Disordered" evidence="1">
    <location>
        <begin position="25"/>
        <end position="52"/>
    </location>
</feature>